<keyword evidence="1" id="KW-1133">Transmembrane helix</keyword>
<dbReference type="Pfam" id="PF11351">
    <property type="entry name" value="GTA_holin_3TM"/>
    <property type="match status" value="1"/>
</dbReference>
<dbReference type="Proteomes" id="UP000581135">
    <property type="component" value="Unassembled WGS sequence"/>
</dbReference>
<organism evidence="2 3">
    <name type="scientific">Limibacillus halophilus</name>
    <dbReference type="NCBI Taxonomy" id="1579333"/>
    <lineage>
        <taxon>Bacteria</taxon>
        <taxon>Pseudomonadati</taxon>
        <taxon>Pseudomonadota</taxon>
        <taxon>Alphaproteobacteria</taxon>
        <taxon>Rhodospirillales</taxon>
        <taxon>Rhodovibrionaceae</taxon>
        <taxon>Limibacillus</taxon>
    </lineage>
</organism>
<dbReference type="AlphaFoldDB" id="A0A839SX81"/>
<feature type="transmembrane region" description="Helical" evidence="1">
    <location>
        <begin position="96"/>
        <end position="119"/>
    </location>
</feature>
<dbReference type="InterPro" id="IPR021497">
    <property type="entry name" value="GTA_holin_3TM"/>
</dbReference>
<dbReference type="EMBL" id="JACHXA010000004">
    <property type="protein sequence ID" value="MBB3065605.1"/>
    <property type="molecule type" value="Genomic_DNA"/>
</dbReference>
<sequence length="166" mass="18476">MTYQAMTHANGLGFGATRKGLEEEMIPALLVGPLAKLAGDLIDNLFETEEEKAAAHVKLIQLDQKGRLQDMQIQLSAILAEARSDDPWTSRARPTFLYLMYAVLVFLIFFGAPLSVFYPEEVTAAAKAVSELLNAIPEPVWWLFGTGYLGYTSARTLDKWKRPTPK</sequence>
<reference evidence="2 3" key="1">
    <citation type="submission" date="2020-08" db="EMBL/GenBank/DDBJ databases">
        <title>Genomic Encyclopedia of Type Strains, Phase III (KMG-III): the genomes of soil and plant-associated and newly described type strains.</title>
        <authorList>
            <person name="Whitman W."/>
        </authorList>
    </citation>
    <scope>NUCLEOTIDE SEQUENCE [LARGE SCALE GENOMIC DNA]</scope>
    <source>
        <strain evidence="2 3">CECT 8803</strain>
    </source>
</reference>
<evidence type="ECO:0000313" key="3">
    <source>
        <dbReference type="Proteomes" id="UP000581135"/>
    </source>
</evidence>
<evidence type="ECO:0000313" key="2">
    <source>
        <dbReference type="EMBL" id="MBB3065605.1"/>
    </source>
</evidence>
<keyword evidence="1" id="KW-0812">Transmembrane</keyword>
<accession>A0A839SX81</accession>
<keyword evidence="3" id="KW-1185">Reference proteome</keyword>
<dbReference type="RefSeq" id="WP_221205820.1">
    <property type="nucleotide sequence ID" value="NZ_JACHXA010000004.1"/>
</dbReference>
<name>A0A839SX81_9PROT</name>
<proteinExistence type="predicted"/>
<comment type="caution">
    <text evidence="2">The sequence shown here is derived from an EMBL/GenBank/DDBJ whole genome shotgun (WGS) entry which is preliminary data.</text>
</comment>
<keyword evidence="1" id="KW-0472">Membrane</keyword>
<evidence type="ECO:0000256" key="1">
    <source>
        <dbReference type="SAM" id="Phobius"/>
    </source>
</evidence>
<evidence type="ECO:0008006" key="4">
    <source>
        <dbReference type="Google" id="ProtNLM"/>
    </source>
</evidence>
<gene>
    <name evidence="2" type="ORF">FHR98_001892</name>
</gene>
<protein>
    <recommendedName>
        <fullName evidence="4">Holin of 3TMs, for gene-transfer release</fullName>
    </recommendedName>
</protein>
<feature type="transmembrane region" description="Helical" evidence="1">
    <location>
        <begin position="139"/>
        <end position="157"/>
    </location>
</feature>